<dbReference type="OMA" id="MNIYIES"/>
<dbReference type="SUPFAM" id="SSF81383">
    <property type="entry name" value="F-box domain"/>
    <property type="match status" value="1"/>
</dbReference>
<dbReference type="InterPro" id="IPR036047">
    <property type="entry name" value="F-box-like_dom_sf"/>
</dbReference>
<accession>A0A1J6KCM9</accession>
<dbReference type="PROSITE" id="PS50181">
    <property type="entry name" value="FBOX"/>
    <property type="match status" value="1"/>
</dbReference>
<dbReference type="PANTHER" id="PTHR31672:SF13">
    <property type="entry name" value="F-BOX PROTEIN CPR30-LIKE"/>
    <property type="match status" value="1"/>
</dbReference>
<dbReference type="CDD" id="cd22157">
    <property type="entry name" value="F-box_AtFBW1-like"/>
    <property type="match status" value="1"/>
</dbReference>
<organism evidence="2 3">
    <name type="scientific">Nicotiana attenuata</name>
    <name type="common">Coyote tobacco</name>
    <dbReference type="NCBI Taxonomy" id="49451"/>
    <lineage>
        <taxon>Eukaryota</taxon>
        <taxon>Viridiplantae</taxon>
        <taxon>Streptophyta</taxon>
        <taxon>Embryophyta</taxon>
        <taxon>Tracheophyta</taxon>
        <taxon>Spermatophyta</taxon>
        <taxon>Magnoliopsida</taxon>
        <taxon>eudicotyledons</taxon>
        <taxon>Gunneridae</taxon>
        <taxon>Pentapetalae</taxon>
        <taxon>asterids</taxon>
        <taxon>lamiids</taxon>
        <taxon>Solanales</taxon>
        <taxon>Solanaceae</taxon>
        <taxon>Nicotianoideae</taxon>
        <taxon>Nicotianeae</taxon>
        <taxon>Nicotiana</taxon>
    </lineage>
</organism>
<dbReference type="InterPro" id="IPR050796">
    <property type="entry name" value="SCF_F-box_component"/>
</dbReference>
<dbReference type="Gramene" id="OIT27853">
    <property type="protein sequence ID" value="OIT27853"/>
    <property type="gene ID" value="A4A49_38509"/>
</dbReference>
<keyword evidence="3" id="KW-1185">Reference proteome</keyword>
<dbReference type="AlphaFoldDB" id="A0A1J6KCM9"/>
<protein>
    <submittedName>
        <fullName evidence="2">F-boxkelch-repeat protein</fullName>
    </submittedName>
</protein>
<evidence type="ECO:0000313" key="3">
    <source>
        <dbReference type="Proteomes" id="UP000187609"/>
    </source>
</evidence>
<dbReference type="STRING" id="49451.A0A1J6KCM9"/>
<dbReference type="EMBL" id="MJEQ01002258">
    <property type="protein sequence ID" value="OIT27853.1"/>
    <property type="molecule type" value="Genomic_DNA"/>
</dbReference>
<feature type="domain" description="F-box" evidence="1">
    <location>
        <begin position="5"/>
        <end position="51"/>
    </location>
</feature>
<dbReference type="OrthoDB" id="1244201at2759"/>
<evidence type="ECO:0000259" key="1">
    <source>
        <dbReference type="PROSITE" id="PS50181"/>
    </source>
</evidence>
<name>A0A1J6KCM9_NICAT</name>
<dbReference type="SMART" id="SM00256">
    <property type="entry name" value="FBOX"/>
    <property type="match status" value="1"/>
</dbReference>
<dbReference type="InterPro" id="IPR017451">
    <property type="entry name" value="F-box-assoc_interact_dom"/>
</dbReference>
<dbReference type="KEGG" id="nau:109213398"/>
<dbReference type="Pfam" id="PF00646">
    <property type="entry name" value="F-box"/>
    <property type="match status" value="1"/>
</dbReference>
<gene>
    <name evidence="2" type="ORF">A4A49_38509</name>
</gene>
<dbReference type="PANTHER" id="PTHR31672">
    <property type="entry name" value="BNACNNG10540D PROTEIN"/>
    <property type="match status" value="1"/>
</dbReference>
<reference evidence="2" key="1">
    <citation type="submission" date="2016-11" db="EMBL/GenBank/DDBJ databases">
        <title>The genome of Nicotiana attenuata.</title>
        <authorList>
            <person name="Xu S."/>
            <person name="Brockmoeller T."/>
            <person name="Gaquerel E."/>
            <person name="Navarro A."/>
            <person name="Kuhl H."/>
            <person name="Gase K."/>
            <person name="Ling Z."/>
            <person name="Zhou W."/>
            <person name="Kreitzer C."/>
            <person name="Stanke M."/>
            <person name="Tang H."/>
            <person name="Lyons E."/>
            <person name="Pandey P."/>
            <person name="Pandey S.P."/>
            <person name="Timmermann B."/>
            <person name="Baldwin I.T."/>
        </authorList>
    </citation>
    <scope>NUCLEOTIDE SEQUENCE [LARGE SCALE GENOMIC DNA]</scope>
    <source>
        <strain evidence="2">UT</strain>
    </source>
</reference>
<dbReference type="Proteomes" id="UP000187609">
    <property type="component" value="Unassembled WGS sequence"/>
</dbReference>
<proteinExistence type="predicted"/>
<dbReference type="InterPro" id="IPR006527">
    <property type="entry name" value="F-box-assoc_dom_typ1"/>
</dbReference>
<dbReference type="Pfam" id="PF07734">
    <property type="entry name" value="FBA_1"/>
    <property type="match status" value="1"/>
</dbReference>
<dbReference type="InterPro" id="IPR001810">
    <property type="entry name" value="F-box_dom"/>
</dbReference>
<dbReference type="Gene3D" id="1.20.1280.50">
    <property type="match status" value="1"/>
</dbReference>
<sequence>MEDSSLTDPTLPTELITEILSRLPVKTLVRFRSVSKSWLALVSSPEFVKTHLSVSANNKDYTHHRLVLTAGGNIFSSREIDYFLRDCSLSSLRNDSVTEAFRLNYPMNKPHKSVTVVGSVNGLICLAIDDIDLFLWNPSVRRYKNLPHPRPTVYHFGWFKYGFGYDESNDDYKIVGIFRNHDNERLHHVEIKIYSLKSNSWRSKSDIPDEMRFFETGKFVNGKLHWAGELHWPNNWAFHKNWNIISIDLADEKWGKVEQPRYVEVDFCLELGVLGSDLSMIWKYSVSHADVWVMREYGVKESWTKMYTVKYPSYVYSSFIDPTLCMSNKGEILLVPGSTLMVRNPDYELIRYPKIVNFHSCVAADVYVESLVVPYYRTNQAHNKN</sequence>
<evidence type="ECO:0000313" key="2">
    <source>
        <dbReference type="EMBL" id="OIT27853.1"/>
    </source>
</evidence>
<dbReference type="NCBIfam" id="TIGR01640">
    <property type="entry name" value="F_box_assoc_1"/>
    <property type="match status" value="1"/>
</dbReference>
<comment type="caution">
    <text evidence="2">The sequence shown here is derived from an EMBL/GenBank/DDBJ whole genome shotgun (WGS) entry which is preliminary data.</text>
</comment>